<comment type="caution">
    <text evidence="5">The sequence shown here is derived from an EMBL/GenBank/DDBJ whole genome shotgun (WGS) entry which is preliminary data.</text>
</comment>
<dbReference type="AlphaFoldDB" id="A0A077T0T8"/>
<reference evidence="8 12" key="6">
    <citation type="submission" date="2019-01" db="EMBL/GenBank/DDBJ databases">
        <title>The Pseudomonas aeruginosa pan-genome provides new insights on its population structure, horizontal gene transfer and pathogenicity.</title>
        <authorList>
            <person name="Freschi L."/>
            <person name="Vincent A.T."/>
            <person name="Jeukens J."/>
            <person name="Emond-Rheault J.-G."/>
            <person name="Kukavica-Ibrulj I."/>
            <person name="Dupont M.-J."/>
            <person name="Charette S.J."/>
            <person name="Boyle B."/>
            <person name="Levesque R.C."/>
        </authorList>
    </citation>
    <scope>NUCLEOTIDE SEQUENCE [LARGE SCALE GENOMIC DNA]</scope>
    <source>
        <strain evidence="8 12">PA-W36</strain>
    </source>
</reference>
<dbReference type="SMR" id="A0A077T0T8"/>
<evidence type="ECO:0000313" key="7">
    <source>
        <dbReference type="EMBL" id="RMS60257.1"/>
    </source>
</evidence>
<dbReference type="Proteomes" id="UP000644192">
    <property type="component" value="Unassembled WGS sequence"/>
</dbReference>
<dbReference type="Proteomes" id="UP000194857">
    <property type="component" value="Unassembled WGS sequence"/>
</dbReference>
<keyword evidence="1" id="KW-0812">Transmembrane</keyword>
<dbReference type="EMBL" id="NFFZ01000002">
    <property type="protein sequence ID" value="OTI64979.1"/>
    <property type="molecule type" value="Genomic_DNA"/>
</dbReference>
<reference evidence="6 10" key="3">
    <citation type="submission" date="2017-05" db="EMBL/GenBank/DDBJ databases">
        <authorList>
            <person name="Song R."/>
            <person name="Chenine A.L."/>
            <person name="Ruprecht R.M."/>
        </authorList>
    </citation>
    <scope>NUCLEOTIDE SEQUENCE [LARGE SCALE GENOMIC DNA]</scope>
    <source>
        <strain evidence="6 10">S567_C10_BS</strain>
    </source>
</reference>
<dbReference type="Proteomes" id="UP000284767">
    <property type="component" value="Unassembled WGS sequence"/>
</dbReference>
<reference evidence="9" key="1">
    <citation type="submission" date="2015-06" db="EMBL/GenBank/DDBJ databases">
        <authorList>
            <person name="Radhakrishnan Rajesh"/>
            <person name="Underwood Anthony"/>
            <person name="Al-Shahib Ali"/>
        </authorList>
    </citation>
    <scope>NUCLEOTIDE SEQUENCE [LARGE SCALE GENOMIC DNA]</scope>
    <source>
        <strain evidence="9">P19_London_7_VIM_2_05_10</strain>
    </source>
</reference>
<evidence type="ECO:0000259" key="2">
    <source>
        <dbReference type="Pfam" id="PF07866"/>
    </source>
</evidence>
<organism evidence="5 14">
    <name type="scientific">Pseudomonas aeruginosa</name>
    <dbReference type="NCBI Taxonomy" id="287"/>
    <lineage>
        <taxon>Bacteria</taxon>
        <taxon>Pseudomonadati</taxon>
        <taxon>Pseudomonadota</taxon>
        <taxon>Gammaproteobacteria</taxon>
        <taxon>Pseudomonadales</taxon>
        <taxon>Pseudomonadaceae</taxon>
        <taxon>Pseudomonas</taxon>
    </lineage>
</organism>
<dbReference type="EMBL" id="WOAD01000010">
    <property type="protein sequence ID" value="MUI36251.1"/>
    <property type="molecule type" value="Genomic_DNA"/>
</dbReference>
<dbReference type="OMA" id="IYRHYKG"/>
<dbReference type="Proteomes" id="UP000270834">
    <property type="component" value="Unassembled WGS sequence"/>
</dbReference>
<accession>A0A077T0T8</accession>
<evidence type="ECO:0000313" key="12">
    <source>
        <dbReference type="Proteomes" id="UP000284767"/>
    </source>
</evidence>
<dbReference type="Proteomes" id="UP000045039">
    <property type="component" value="Unassembled WGS sequence"/>
</dbReference>
<evidence type="ECO:0000313" key="14">
    <source>
        <dbReference type="Proteomes" id="UP000644192"/>
    </source>
</evidence>
<keyword evidence="1" id="KW-0472">Membrane</keyword>
<feature type="domain" description="DUF1653" evidence="2">
    <location>
        <begin position="43"/>
        <end position="102"/>
    </location>
</feature>
<dbReference type="Proteomes" id="UP000433532">
    <property type="component" value="Unassembled WGS sequence"/>
</dbReference>
<protein>
    <submittedName>
        <fullName evidence="5">DUF1653 domain-containing protein</fullName>
    </submittedName>
</protein>
<sequence>MTPRERGFAYCAIRAYTGLLYVGIVPLFSDFRDKVRNMDLQAGLYRHYKGQNYRVLGVARHSETEEALVIYQALYGEFGLWVRPLEMFTEAVEVDGEWVPRFVLVSPEADPLGLQKAPGGEDRA</sequence>
<evidence type="ECO:0000313" key="3">
    <source>
        <dbReference type="EMBL" id="CRP14532.1"/>
    </source>
</evidence>
<dbReference type="Gene3D" id="2.30.30.320">
    <property type="entry name" value="DUF1653-like domain"/>
    <property type="match status" value="1"/>
</dbReference>
<gene>
    <name evidence="7" type="ORF">ALP65_02340</name>
    <name evidence="6" type="ORF">CAZ10_04220</name>
    <name evidence="4" type="ORF">GNQ48_14660</name>
    <name evidence="5" type="ORF">GUL26_15460</name>
    <name evidence="8" type="ORF">IPC1295_02920</name>
    <name evidence="3" type="ORF">PAERUG_P19_London_7_VIM_2_05_10_03574</name>
</gene>
<dbReference type="InterPro" id="IPR023387">
    <property type="entry name" value="DUF1653-like_dom"/>
</dbReference>
<reference evidence="4 13" key="7">
    <citation type="submission" date="2019-11" db="EMBL/GenBank/DDBJ databases">
        <title>Genomes of ocular Pseudomonas aeruginosa isolates.</title>
        <authorList>
            <person name="Khan M."/>
            <person name="Rice S.A."/>
            <person name="Willcox M.D.P."/>
            <person name="Stapleton F."/>
        </authorList>
    </citation>
    <scope>NUCLEOTIDE SEQUENCE [LARGE SCALE GENOMIC DNA]</scope>
    <source>
        <strain evidence="4 13">PA221</strain>
    </source>
</reference>
<name>A0A077T0T8_PSEAI</name>
<evidence type="ECO:0000313" key="11">
    <source>
        <dbReference type="Proteomes" id="UP000270834"/>
    </source>
</evidence>
<evidence type="ECO:0000313" key="13">
    <source>
        <dbReference type="Proteomes" id="UP000433532"/>
    </source>
</evidence>
<evidence type="ECO:0000256" key="1">
    <source>
        <dbReference type="SAM" id="Phobius"/>
    </source>
</evidence>
<reference evidence="3" key="2">
    <citation type="submission" date="2015-06" db="EMBL/GenBank/DDBJ databases">
        <authorList>
            <person name="Radhakrishnan R."/>
            <person name="Underwood A."/>
            <person name="Al-Shahib A."/>
        </authorList>
    </citation>
    <scope>NUCLEOTIDE SEQUENCE</scope>
    <source>
        <strain evidence="3">P19_London_7_VIM_2_05_10</strain>
    </source>
</reference>
<dbReference type="EMBL" id="CVVU01000208">
    <property type="protein sequence ID" value="CRP14532.1"/>
    <property type="molecule type" value="Genomic_DNA"/>
</dbReference>
<dbReference type="EMBL" id="WXZT01000011">
    <property type="protein sequence ID" value="MZZ13648.1"/>
    <property type="molecule type" value="Genomic_DNA"/>
</dbReference>
<dbReference type="EMBL" id="RBSQ01000343">
    <property type="protein sequence ID" value="RMS60257.1"/>
    <property type="molecule type" value="Genomic_DNA"/>
</dbReference>
<evidence type="ECO:0000313" key="9">
    <source>
        <dbReference type="Proteomes" id="UP000045039"/>
    </source>
</evidence>
<reference evidence="7 11" key="5">
    <citation type="submission" date="2018-08" db="EMBL/GenBank/DDBJ databases">
        <title>Recombination of ecologically and evolutionarily significant loci maintains genetic cohesion in the Pseudomonas syringae species complex.</title>
        <authorList>
            <person name="Dillon M."/>
            <person name="Thakur S."/>
            <person name="Almeida R.N.D."/>
            <person name="Weir B.S."/>
            <person name="Guttman D.S."/>
        </authorList>
    </citation>
    <scope>NUCLEOTIDE SEQUENCE [LARGE SCALE GENOMIC DNA]</scope>
    <source>
        <strain evidence="7 11">ICMP 7846</strain>
    </source>
</reference>
<dbReference type="eggNOG" id="COG4728">
    <property type="taxonomic scope" value="Bacteria"/>
</dbReference>
<evidence type="ECO:0000313" key="5">
    <source>
        <dbReference type="EMBL" id="MZZ13648.1"/>
    </source>
</evidence>
<evidence type="ECO:0000313" key="8">
    <source>
        <dbReference type="EMBL" id="RPM23473.1"/>
    </source>
</evidence>
<dbReference type="Pfam" id="PF07866">
    <property type="entry name" value="DUF1653"/>
    <property type="match status" value="1"/>
</dbReference>
<reference evidence="8 12" key="4">
    <citation type="submission" date="2017-08" db="EMBL/GenBank/DDBJ databases">
        <authorList>
            <person name="Feschi L."/>
            <person name="Jeukens J."/>
            <person name="Emond-Rheault J.-G."/>
            <person name="Kukavica-Ibrulj I."/>
            <person name="Boyle B."/>
            <person name="Levesque R.C."/>
        </authorList>
    </citation>
    <scope>NUCLEOTIDE SEQUENCE [LARGE SCALE GENOMIC DNA]</scope>
    <source>
        <strain evidence="8 12">PA-W36</strain>
    </source>
</reference>
<keyword evidence="1" id="KW-1133">Transmembrane helix</keyword>
<evidence type="ECO:0000313" key="4">
    <source>
        <dbReference type="EMBL" id="MUI36251.1"/>
    </source>
</evidence>
<feature type="transmembrane region" description="Helical" evidence="1">
    <location>
        <begin position="7"/>
        <end position="28"/>
    </location>
</feature>
<reference evidence="5" key="8">
    <citation type="submission" date="2020-01" db="EMBL/GenBank/DDBJ databases">
        <title>Bacteria Cultured from War Wounds Associated with the Conflict in Eastern Ukraine.</title>
        <authorList>
            <person name="Snesrud E."/>
            <person name="Galac M.R."/>
            <person name="Mc Gann P."/>
            <person name="Valentine K."/>
            <person name="Viacheslav K."/>
        </authorList>
    </citation>
    <scope>NUCLEOTIDE SEQUENCE</scope>
    <source>
        <strain evidence="5">VNMU148</strain>
    </source>
</reference>
<dbReference type="InterPro" id="IPR037135">
    <property type="entry name" value="DUF1653-like_dom_sf"/>
</dbReference>
<evidence type="ECO:0000313" key="10">
    <source>
        <dbReference type="Proteomes" id="UP000194857"/>
    </source>
</evidence>
<proteinExistence type="predicted"/>
<dbReference type="EMBL" id="NSNE01000001">
    <property type="protein sequence ID" value="RPM23473.1"/>
    <property type="molecule type" value="Genomic_DNA"/>
</dbReference>
<evidence type="ECO:0000313" key="6">
    <source>
        <dbReference type="EMBL" id="OTI64979.1"/>
    </source>
</evidence>